<reference evidence="2" key="1">
    <citation type="journal article" date="2021" name="Proc. Natl. Acad. Sci. U.S.A.">
        <title>A Catalog of Tens of Thousands of Viruses from Human Metagenomes Reveals Hidden Associations with Chronic Diseases.</title>
        <authorList>
            <person name="Tisza M.J."/>
            <person name="Buck C.B."/>
        </authorList>
    </citation>
    <scope>NUCLEOTIDE SEQUENCE</scope>
    <source>
        <strain evidence="2">Ct7es18</strain>
    </source>
</reference>
<evidence type="ECO:0000313" key="2">
    <source>
        <dbReference type="EMBL" id="DAD81578.1"/>
    </source>
</evidence>
<protein>
    <submittedName>
        <fullName evidence="2">Uncharacterized protein</fullName>
    </submittedName>
</protein>
<evidence type="ECO:0000256" key="1">
    <source>
        <dbReference type="SAM" id="Phobius"/>
    </source>
</evidence>
<proteinExistence type="predicted"/>
<keyword evidence="1" id="KW-1133">Transmembrane helix</keyword>
<feature type="transmembrane region" description="Helical" evidence="1">
    <location>
        <begin position="18"/>
        <end position="35"/>
    </location>
</feature>
<name>A0A8S5MH55_9CAUD</name>
<sequence>MIIVYYTDVYLSSDFPEIFIYFSACAFWRGLLFCLE</sequence>
<dbReference type="EMBL" id="BK014903">
    <property type="protein sequence ID" value="DAD81578.1"/>
    <property type="molecule type" value="Genomic_DNA"/>
</dbReference>
<keyword evidence="1" id="KW-0472">Membrane</keyword>
<keyword evidence="1" id="KW-0812">Transmembrane</keyword>
<organism evidence="2">
    <name type="scientific">Siphoviridae sp. ct7es18</name>
    <dbReference type="NCBI Taxonomy" id="2826166"/>
    <lineage>
        <taxon>Viruses</taxon>
        <taxon>Duplodnaviria</taxon>
        <taxon>Heunggongvirae</taxon>
        <taxon>Uroviricota</taxon>
        <taxon>Caudoviricetes</taxon>
    </lineage>
</organism>
<accession>A0A8S5MH55</accession>